<dbReference type="SUPFAM" id="SSF50475">
    <property type="entry name" value="FMN-binding split barrel"/>
    <property type="match status" value="1"/>
</dbReference>
<dbReference type="InterPro" id="IPR024747">
    <property type="entry name" value="Pyridox_Oxase-rel"/>
</dbReference>
<evidence type="ECO:0000313" key="1">
    <source>
        <dbReference type="EMBL" id="MCK9792917.1"/>
    </source>
</evidence>
<dbReference type="RefSeq" id="WP_416342759.1">
    <property type="nucleotide sequence ID" value="NZ_JALQCY010000001.1"/>
</dbReference>
<dbReference type="InterPro" id="IPR012349">
    <property type="entry name" value="Split_barrel_FMN-bd"/>
</dbReference>
<name>A0ABT0J0B1_9MICO</name>
<organism evidence="1 2">
    <name type="scientific">Isoptericola peretonis</name>
    <dbReference type="NCBI Taxonomy" id="2918523"/>
    <lineage>
        <taxon>Bacteria</taxon>
        <taxon>Bacillati</taxon>
        <taxon>Actinomycetota</taxon>
        <taxon>Actinomycetes</taxon>
        <taxon>Micrococcales</taxon>
        <taxon>Promicromonosporaceae</taxon>
        <taxon>Isoptericola</taxon>
    </lineage>
</organism>
<evidence type="ECO:0000313" key="2">
    <source>
        <dbReference type="Proteomes" id="UP001651050"/>
    </source>
</evidence>
<dbReference type="Proteomes" id="UP001651050">
    <property type="component" value="Unassembled WGS sequence"/>
</dbReference>
<gene>
    <name evidence="1" type="ORF">M1843_04035</name>
</gene>
<comment type="caution">
    <text evidence="1">The sequence shown here is derived from an EMBL/GenBank/DDBJ whole genome shotgun (WGS) entry which is preliminary data.</text>
</comment>
<dbReference type="Gene3D" id="2.30.110.10">
    <property type="entry name" value="Electron Transport, Fmn-binding Protein, Chain A"/>
    <property type="match status" value="1"/>
</dbReference>
<protein>
    <submittedName>
        <fullName evidence="1">Pyridoxamine 5'-phosphate oxidase family protein</fullName>
    </submittedName>
</protein>
<reference evidence="1 2" key="1">
    <citation type="submission" date="2022-02" db="EMBL/GenBank/DDBJ databases">
        <title>The car tank lid bacteriome: a reservoir of bacteria with potential in bioremediation of fuel.</title>
        <authorList>
            <person name="Vidal-Verdu A."/>
            <person name="Gomez-Martinez D."/>
            <person name="Latorre-Perez A."/>
            <person name="Pereto J."/>
            <person name="Porcar M."/>
        </authorList>
    </citation>
    <scope>NUCLEOTIDE SEQUENCE [LARGE SCALE GENOMIC DNA]</scope>
    <source>
        <strain evidence="1 2">4D.3</strain>
    </source>
</reference>
<accession>A0ABT0J0B1</accession>
<keyword evidence="2" id="KW-1185">Reference proteome</keyword>
<sequence>MSTQPLPPQPSQTVLSEEECWELLAGRTTGRLATSVAGEPEIFPVSYAVADHNIYLRTKPGTKLAEITISPRVAFEADEIGDESSWSVVLKGRAQALRNERDIEAAQATGLVSYLEDGKTEWIRIQPSEISGRRLVAGDLR</sequence>
<proteinExistence type="predicted"/>
<dbReference type="Pfam" id="PF12900">
    <property type="entry name" value="Pyridox_ox_2"/>
    <property type="match status" value="1"/>
</dbReference>
<dbReference type="EMBL" id="JALQCY010000001">
    <property type="protein sequence ID" value="MCK9792917.1"/>
    <property type="molecule type" value="Genomic_DNA"/>
</dbReference>